<organism evidence="2 3">
    <name type="scientific">Panicum virgatum</name>
    <name type="common">Blackwell switchgrass</name>
    <dbReference type="NCBI Taxonomy" id="38727"/>
    <lineage>
        <taxon>Eukaryota</taxon>
        <taxon>Viridiplantae</taxon>
        <taxon>Streptophyta</taxon>
        <taxon>Embryophyta</taxon>
        <taxon>Tracheophyta</taxon>
        <taxon>Spermatophyta</taxon>
        <taxon>Magnoliopsida</taxon>
        <taxon>Liliopsida</taxon>
        <taxon>Poales</taxon>
        <taxon>Poaceae</taxon>
        <taxon>PACMAD clade</taxon>
        <taxon>Panicoideae</taxon>
        <taxon>Panicodae</taxon>
        <taxon>Paniceae</taxon>
        <taxon>Panicinae</taxon>
        <taxon>Panicum</taxon>
        <taxon>Panicum sect. Hiantes</taxon>
    </lineage>
</organism>
<feature type="compositionally biased region" description="Basic residues" evidence="1">
    <location>
        <begin position="126"/>
        <end position="137"/>
    </location>
</feature>
<evidence type="ECO:0000256" key="1">
    <source>
        <dbReference type="SAM" id="MobiDB-lite"/>
    </source>
</evidence>
<accession>A0A8T0VKJ1</accession>
<feature type="region of interest" description="Disordered" evidence="1">
    <location>
        <begin position="64"/>
        <end position="152"/>
    </location>
</feature>
<evidence type="ECO:0000313" key="3">
    <source>
        <dbReference type="Proteomes" id="UP000823388"/>
    </source>
</evidence>
<dbReference type="EMBL" id="CM029040">
    <property type="protein sequence ID" value="KAG2636772.1"/>
    <property type="molecule type" value="Genomic_DNA"/>
</dbReference>
<comment type="caution">
    <text evidence="2">The sequence shown here is derived from an EMBL/GenBank/DDBJ whole genome shotgun (WGS) entry which is preliminary data.</text>
</comment>
<protein>
    <submittedName>
        <fullName evidence="2">Uncharacterized protein</fullName>
    </submittedName>
</protein>
<reference evidence="2" key="1">
    <citation type="submission" date="2020-05" db="EMBL/GenBank/DDBJ databases">
        <title>WGS assembly of Panicum virgatum.</title>
        <authorList>
            <person name="Lovell J.T."/>
            <person name="Jenkins J."/>
            <person name="Shu S."/>
            <person name="Juenger T.E."/>
            <person name="Schmutz J."/>
        </authorList>
    </citation>
    <scope>NUCLEOTIDE SEQUENCE</scope>
    <source>
        <strain evidence="2">AP13</strain>
    </source>
</reference>
<sequence length="230" mass="24321">MPHAHLRRAADLRAAPPSAGAPLLSCWDAIWDLLPLHPSTGRQHPQRHDPRVVVALRPCGVGPAQPSVAACASSSSARTRPPRPAAAATPSTPAPAPAPASAGDTAVASDSPPPSSSATAATLSRPRTRRHRRRRRAQWTQIAAAPPRPQTLPPGAGALRERPAVPHVLVLQGLLLLPRPLGPCPGINTAELAPPPPLVSHHERSFQRVEAWLAALAQAARRCSRRPLRR</sequence>
<proteinExistence type="predicted"/>
<keyword evidence="3" id="KW-1185">Reference proteome</keyword>
<name>A0A8T0VKJ1_PANVG</name>
<evidence type="ECO:0000313" key="2">
    <source>
        <dbReference type="EMBL" id="KAG2636772.1"/>
    </source>
</evidence>
<feature type="compositionally biased region" description="Low complexity" evidence="1">
    <location>
        <begin position="99"/>
        <end position="125"/>
    </location>
</feature>
<gene>
    <name evidence="2" type="ORF">PVAP13_2NG471303</name>
</gene>
<dbReference type="AlphaFoldDB" id="A0A8T0VKJ1"/>
<feature type="compositionally biased region" description="Low complexity" evidence="1">
    <location>
        <begin position="64"/>
        <end position="91"/>
    </location>
</feature>
<dbReference type="Proteomes" id="UP000823388">
    <property type="component" value="Chromosome 2N"/>
</dbReference>